<reference evidence="4" key="1">
    <citation type="submission" date="2020-10" db="EMBL/GenBank/DDBJ databases">
        <authorList>
            <person name="Gilroy R."/>
        </authorList>
    </citation>
    <scope>NUCLEOTIDE SEQUENCE</scope>
    <source>
        <strain evidence="4">ChiSjej3B21-11622</strain>
    </source>
</reference>
<evidence type="ECO:0000259" key="3">
    <source>
        <dbReference type="Pfam" id="PF03358"/>
    </source>
</evidence>
<accession>A0A9D0ZT86</accession>
<evidence type="ECO:0000256" key="2">
    <source>
        <dbReference type="ARBA" id="ARBA00022643"/>
    </source>
</evidence>
<organism evidence="4 5">
    <name type="scientific">Candidatus Limivivens merdigallinarum</name>
    <dbReference type="NCBI Taxonomy" id="2840859"/>
    <lineage>
        <taxon>Bacteria</taxon>
        <taxon>Bacillati</taxon>
        <taxon>Bacillota</taxon>
        <taxon>Clostridia</taxon>
        <taxon>Lachnospirales</taxon>
        <taxon>Lachnospiraceae</taxon>
        <taxon>Lachnospiraceae incertae sedis</taxon>
        <taxon>Candidatus Limivivens</taxon>
    </lineage>
</organism>
<dbReference type="InterPro" id="IPR005025">
    <property type="entry name" value="FMN_Rdtase-like_dom"/>
</dbReference>
<feature type="domain" description="NADPH-dependent FMN reductase-like" evidence="3">
    <location>
        <begin position="1"/>
        <end position="149"/>
    </location>
</feature>
<keyword evidence="2" id="KW-0288">FMN</keyword>
<dbReference type="Pfam" id="PF03358">
    <property type="entry name" value="FMN_red"/>
    <property type="match status" value="1"/>
</dbReference>
<gene>
    <name evidence="4" type="ORF">IAB26_01590</name>
</gene>
<protein>
    <submittedName>
        <fullName evidence="4">Flavodoxin family protein</fullName>
    </submittedName>
</protein>
<sequence length="205" mass="22622">MKVLMINGSPHKEGNTFLALREMQKIFEKEGVESKIIQIGNKAIRGCVGCRVCAQKGKCVIDDCVNEIALEFEASDGLVIGTPVYYASANGTMISFLDRLFFSTPFDKTMKVGASVAAARRGGLSATFDEMNKYFTISGMPVASGQYWNSIHGREIGEAKEDAEGLQGMRTLARNMVFLMKSIQLGKEQLGLPEKETFIRTNFIR</sequence>
<dbReference type="PANTHER" id="PTHR43278:SF4">
    <property type="entry name" value="NAD(P)H-DEPENDENT FMN-CONTAINING OXIDOREDUCTASE YWQN-RELATED"/>
    <property type="match status" value="1"/>
</dbReference>
<dbReference type="InterPro" id="IPR029039">
    <property type="entry name" value="Flavoprotein-like_sf"/>
</dbReference>
<evidence type="ECO:0000256" key="1">
    <source>
        <dbReference type="ARBA" id="ARBA00022630"/>
    </source>
</evidence>
<reference evidence="4" key="2">
    <citation type="journal article" date="2021" name="PeerJ">
        <title>Extensive microbial diversity within the chicken gut microbiome revealed by metagenomics and culture.</title>
        <authorList>
            <person name="Gilroy R."/>
            <person name="Ravi A."/>
            <person name="Getino M."/>
            <person name="Pursley I."/>
            <person name="Horton D.L."/>
            <person name="Alikhan N.F."/>
            <person name="Baker D."/>
            <person name="Gharbi K."/>
            <person name="Hall N."/>
            <person name="Watson M."/>
            <person name="Adriaenssens E.M."/>
            <person name="Foster-Nyarko E."/>
            <person name="Jarju S."/>
            <person name="Secka A."/>
            <person name="Antonio M."/>
            <person name="Oren A."/>
            <person name="Chaudhuri R.R."/>
            <person name="La Ragione R."/>
            <person name="Hildebrand F."/>
            <person name="Pallen M.J."/>
        </authorList>
    </citation>
    <scope>NUCLEOTIDE SEQUENCE</scope>
    <source>
        <strain evidence="4">ChiSjej3B21-11622</strain>
    </source>
</reference>
<dbReference type="InterPro" id="IPR051796">
    <property type="entry name" value="ISF_SsuE-like"/>
</dbReference>
<comment type="caution">
    <text evidence="4">The sequence shown here is derived from an EMBL/GenBank/DDBJ whole genome shotgun (WGS) entry which is preliminary data.</text>
</comment>
<dbReference type="Proteomes" id="UP000886886">
    <property type="component" value="Unassembled WGS sequence"/>
</dbReference>
<dbReference type="AlphaFoldDB" id="A0A9D0ZT86"/>
<proteinExistence type="predicted"/>
<keyword evidence="1" id="KW-0285">Flavoprotein</keyword>
<dbReference type="SUPFAM" id="SSF52218">
    <property type="entry name" value="Flavoproteins"/>
    <property type="match status" value="1"/>
</dbReference>
<evidence type="ECO:0000313" key="5">
    <source>
        <dbReference type="Proteomes" id="UP000886886"/>
    </source>
</evidence>
<dbReference type="EMBL" id="DVFT01000021">
    <property type="protein sequence ID" value="HIQ95232.1"/>
    <property type="molecule type" value="Genomic_DNA"/>
</dbReference>
<dbReference type="PANTHER" id="PTHR43278">
    <property type="entry name" value="NAD(P)H-DEPENDENT FMN-CONTAINING OXIDOREDUCTASE YWQN-RELATED"/>
    <property type="match status" value="1"/>
</dbReference>
<dbReference type="GO" id="GO:0016491">
    <property type="term" value="F:oxidoreductase activity"/>
    <property type="evidence" value="ECO:0007669"/>
    <property type="project" value="InterPro"/>
</dbReference>
<name>A0A9D0ZT86_9FIRM</name>
<evidence type="ECO:0000313" key="4">
    <source>
        <dbReference type="EMBL" id="HIQ95232.1"/>
    </source>
</evidence>
<dbReference type="Gene3D" id="3.40.50.360">
    <property type="match status" value="1"/>
</dbReference>